<name>A0A1H0XXJ1_9LACT</name>
<dbReference type="Proteomes" id="UP000199481">
    <property type="component" value="Unassembled WGS sequence"/>
</dbReference>
<keyword evidence="7 11" id="KW-0862">Zinc</keyword>
<dbReference type="AlphaFoldDB" id="A0A1H0XXJ1"/>
<comment type="subcellular location">
    <subcellularLocation>
        <location evidence="2">Membrane</location>
        <topology evidence="2">Multi-pass membrane protein</topology>
    </subcellularLocation>
</comment>
<dbReference type="EC" id="3.4.24.-" evidence="11"/>
<keyword evidence="5 11" id="KW-0812">Transmembrane</keyword>
<feature type="transmembrane region" description="Helical" evidence="11">
    <location>
        <begin position="6"/>
        <end position="26"/>
    </location>
</feature>
<dbReference type="EMBL" id="FNJW01000008">
    <property type="protein sequence ID" value="SDQ07583.1"/>
    <property type="molecule type" value="Genomic_DNA"/>
</dbReference>
<keyword evidence="11" id="KW-0479">Metal-binding</keyword>
<evidence type="ECO:0000256" key="3">
    <source>
        <dbReference type="ARBA" id="ARBA00007931"/>
    </source>
</evidence>
<evidence type="ECO:0000256" key="2">
    <source>
        <dbReference type="ARBA" id="ARBA00004141"/>
    </source>
</evidence>
<evidence type="ECO:0000259" key="12">
    <source>
        <dbReference type="PROSITE" id="PS50106"/>
    </source>
</evidence>
<dbReference type="NCBIfam" id="TIGR00054">
    <property type="entry name" value="RIP metalloprotease RseP"/>
    <property type="match status" value="1"/>
</dbReference>
<keyword evidence="9 11" id="KW-0482">Metalloprotease</keyword>
<dbReference type="GO" id="GO:0006508">
    <property type="term" value="P:proteolysis"/>
    <property type="evidence" value="ECO:0007669"/>
    <property type="project" value="UniProtKB-KW"/>
</dbReference>
<evidence type="ECO:0000256" key="11">
    <source>
        <dbReference type="RuleBase" id="RU362031"/>
    </source>
</evidence>
<dbReference type="Pfam" id="PF17820">
    <property type="entry name" value="PDZ_6"/>
    <property type="match status" value="1"/>
</dbReference>
<evidence type="ECO:0000256" key="1">
    <source>
        <dbReference type="ARBA" id="ARBA00001947"/>
    </source>
</evidence>
<evidence type="ECO:0000313" key="13">
    <source>
        <dbReference type="EMBL" id="SDQ07583.1"/>
    </source>
</evidence>
<dbReference type="InterPro" id="IPR008915">
    <property type="entry name" value="Peptidase_M50"/>
</dbReference>
<dbReference type="PROSITE" id="PS50106">
    <property type="entry name" value="PDZ"/>
    <property type="match status" value="1"/>
</dbReference>
<keyword evidence="6 11" id="KW-0378">Hydrolase</keyword>
<dbReference type="SUPFAM" id="SSF50156">
    <property type="entry name" value="PDZ domain-like"/>
    <property type="match status" value="1"/>
</dbReference>
<evidence type="ECO:0000256" key="10">
    <source>
        <dbReference type="ARBA" id="ARBA00023136"/>
    </source>
</evidence>
<dbReference type="GO" id="GO:0004222">
    <property type="term" value="F:metalloendopeptidase activity"/>
    <property type="evidence" value="ECO:0007669"/>
    <property type="project" value="InterPro"/>
</dbReference>
<dbReference type="OrthoDB" id="9782003at2"/>
<comment type="similarity">
    <text evidence="3 11">Belongs to the peptidase M50B family.</text>
</comment>
<evidence type="ECO:0000256" key="7">
    <source>
        <dbReference type="ARBA" id="ARBA00022833"/>
    </source>
</evidence>
<dbReference type="CDD" id="cd06163">
    <property type="entry name" value="S2P-M50_PDZ_RseP-like"/>
    <property type="match status" value="1"/>
</dbReference>
<dbReference type="Gene3D" id="2.30.42.10">
    <property type="match status" value="1"/>
</dbReference>
<evidence type="ECO:0000313" key="14">
    <source>
        <dbReference type="Proteomes" id="UP000199481"/>
    </source>
</evidence>
<feature type="domain" description="PDZ" evidence="12">
    <location>
        <begin position="198"/>
        <end position="245"/>
    </location>
</feature>
<dbReference type="InterPro" id="IPR004387">
    <property type="entry name" value="Pept_M50_Zn"/>
</dbReference>
<feature type="transmembrane region" description="Helical" evidence="11">
    <location>
        <begin position="179"/>
        <end position="199"/>
    </location>
</feature>
<feature type="transmembrane region" description="Helical" evidence="11">
    <location>
        <begin position="306"/>
        <end position="325"/>
    </location>
</feature>
<dbReference type="GO" id="GO:0046872">
    <property type="term" value="F:metal ion binding"/>
    <property type="evidence" value="ECO:0007669"/>
    <property type="project" value="UniProtKB-KW"/>
</dbReference>
<gene>
    <name evidence="13" type="ORF">SAMN04487752_0554</name>
</gene>
<proteinExistence type="inferred from homology"/>
<reference evidence="14" key="1">
    <citation type="submission" date="2016-10" db="EMBL/GenBank/DDBJ databases">
        <authorList>
            <person name="Varghese N."/>
            <person name="Submissions S."/>
        </authorList>
    </citation>
    <scope>NUCLEOTIDE SEQUENCE [LARGE SCALE GENOMIC DNA]</scope>
    <source>
        <strain evidence="14">MPL-11</strain>
    </source>
</reference>
<feature type="transmembrane region" description="Helical" evidence="11">
    <location>
        <begin position="396"/>
        <end position="415"/>
    </location>
</feature>
<dbReference type="InterPro" id="IPR001478">
    <property type="entry name" value="PDZ"/>
</dbReference>
<dbReference type="CDD" id="cd23081">
    <property type="entry name" value="cpPDZ_EcRseP-like"/>
    <property type="match status" value="1"/>
</dbReference>
<dbReference type="PANTHER" id="PTHR42837:SF2">
    <property type="entry name" value="MEMBRANE METALLOPROTEASE ARASP2, CHLOROPLASTIC-RELATED"/>
    <property type="match status" value="1"/>
</dbReference>
<dbReference type="PANTHER" id="PTHR42837">
    <property type="entry name" value="REGULATOR OF SIGMA-E PROTEASE RSEP"/>
    <property type="match status" value="1"/>
</dbReference>
<organism evidence="13 14">
    <name type="scientific">Carnobacterium viridans</name>
    <dbReference type="NCBI Taxonomy" id="174587"/>
    <lineage>
        <taxon>Bacteria</taxon>
        <taxon>Bacillati</taxon>
        <taxon>Bacillota</taxon>
        <taxon>Bacilli</taxon>
        <taxon>Lactobacillales</taxon>
        <taxon>Carnobacteriaceae</taxon>
        <taxon>Carnobacterium</taxon>
    </lineage>
</organism>
<feature type="transmembrane region" description="Helical" evidence="11">
    <location>
        <begin position="346"/>
        <end position="369"/>
    </location>
</feature>
<evidence type="ECO:0000256" key="5">
    <source>
        <dbReference type="ARBA" id="ARBA00022692"/>
    </source>
</evidence>
<dbReference type="InterPro" id="IPR036034">
    <property type="entry name" value="PDZ_sf"/>
</dbReference>
<evidence type="ECO:0000256" key="6">
    <source>
        <dbReference type="ARBA" id="ARBA00022801"/>
    </source>
</evidence>
<keyword evidence="8 11" id="KW-1133">Transmembrane helix</keyword>
<protein>
    <recommendedName>
        <fullName evidence="11">Zinc metalloprotease</fullName>
        <ecNumber evidence="11">3.4.24.-</ecNumber>
    </recommendedName>
</protein>
<keyword evidence="4 13" id="KW-0645">Protease</keyword>
<dbReference type="GO" id="GO:0016020">
    <property type="term" value="C:membrane"/>
    <property type="evidence" value="ECO:0007669"/>
    <property type="project" value="UniProtKB-SubCell"/>
</dbReference>
<keyword evidence="14" id="KW-1185">Reference proteome</keyword>
<sequence length="424" mass="46705">MITTIITFIIVFSILVIFHEFGHYYFAKKAGILVREFAIGFGPKIFSYRKGETTFTIRILPVGGYVRMAGYEEETEIKPGTPIGLIVNDNNEVTLINNYKKKQLLDAVPMEVSAIDLEKDLYVEGYLAGDETNLVRYPVLRDAMIIEEDGTEVQIAPLDVQFQAASLPKRMMTNFAGPMNNFILAAVAFMVLAFMQGGVVSQENILGTVVPDSPAAEAGLKDGDRIVQIDDEKITSWTEMVEIIRVNPDKELLFHIESADGTEKTVPLTPAANETADGTEVGQIGVENSLDTSFWAKISFGFTETWFWMTQLFTVLGSMFTKGFSIDMFGGPVAIYATTETVVRTGLIGIVNWLAVLSVNLGIVNLLPIPGLDGGKLLLNIVEGVRGKPLSEEKEGMITLVGVALLLLLMVLVTWNDIQTYFFN</sequence>
<evidence type="ECO:0000256" key="8">
    <source>
        <dbReference type="ARBA" id="ARBA00022989"/>
    </source>
</evidence>
<accession>A0A1H0XXJ1</accession>
<dbReference type="RefSeq" id="WP_089975000.1">
    <property type="nucleotide sequence ID" value="NZ_CP084916.1"/>
</dbReference>
<dbReference type="InterPro" id="IPR041489">
    <property type="entry name" value="PDZ_6"/>
</dbReference>
<keyword evidence="10 11" id="KW-0472">Membrane</keyword>
<evidence type="ECO:0000256" key="4">
    <source>
        <dbReference type="ARBA" id="ARBA00022670"/>
    </source>
</evidence>
<dbReference type="Pfam" id="PF02163">
    <property type="entry name" value="Peptidase_M50"/>
    <property type="match status" value="1"/>
</dbReference>
<comment type="cofactor">
    <cofactor evidence="1 11">
        <name>Zn(2+)</name>
        <dbReference type="ChEBI" id="CHEBI:29105"/>
    </cofactor>
</comment>
<evidence type="ECO:0000256" key="9">
    <source>
        <dbReference type="ARBA" id="ARBA00023049"/>
    </source>
</evidence>